<dbReference type="Proteomes" id="UP001054252">
    <property type="component" value="Unassembled WGS sequence"/>
</dbReference>
<feature type="repeat" description="PPR" evidence="3">
    <location>
        <begin position="548"/>
        <end position="582"/>
    </location>
</feature>
<name>A0AAV5HZH9_9ROSI</name>
<feature type="repeat" description="PPR" evidence="3">
    <location>
        <begin position="653"/>
        <end position="687"/>
    </location>
</feature>
<dbReference type="SUPFAM" id="SSF52058">
    <property type="entry name" value="L domain-like"/>
    <property type="match status" value="1"/>
</dbReference>
<dbReference type="InterPro" id="IPR011990">
    <property type="entry name" value="TPR-like_helical_dom_sf"/>
</dbReference>
<feature type="repeat" description="PPR" evidence="3">
    <location>
        <begin position="863"/>
        <end position="897"/>
    </location>
</feature>
<dbReference type="EMBL" id="BPVZ01000006">
    <property type="protein sequence ID" value="GKU92651.1"/>
    <property type="molecule type" value="Genomic_DNA"/>
</dbReference>
<dbReference type="PANTHER" id="PTHR47447:SF23">
    <property type="entry name" value="PENTACOTRIPEPTIDE-REPEAT REGION OF PRORP DOMAIN-CONTAINING PROTEIN"/>
    <property type="match status" value="1"/>
</dbReference>
<dbReference type="PANTHER" id="PTHR47447">
    <property type="entry name" value="OS03G0856100 PROTEIN"/>
    <property type="match status" value="1"/>
</dbReference>
<feature type="repeat" description="PPR" evidence="3">
    <location>
        <begin position="793"/>
        <end position="827"/>
    </location>
</feature>
<comment type="caution">
    <text evidence="5">The sequence shown here is derived from an EMBL/GenBank/DDBJ whole genome shotgun (WGS) entry which is preliminary data.</text>
</comment>
<organism evidence="5 6">
    <name type="scientific">Rubroshorea leprosula</name>
    <dbReference type="NCBI Taxonomy" id="152421"/>
    <lineage>
        <taxon>Eukaryota</taxon>
        <taxon>Viridiplantae</taxon>
        <taxon>Streptophyta</taxon>
        <taxon>Embryophyta</taxon>
        <taxon>Tracheophyta</taxon>
        <taxon>Spermatophyta</taxon>
        <taxon>Magnoliopsida</taxon>
        <taxon>eudicotyledons</taxon>
        <taxon>Gunneridae</taxon>
        <taxon>Pentapetalae</taxon>
        <taxon>rosids</taxon>
        <taxon>malvids</taxon>
        <taxon>Malvales</taxon>
        <taxon>Dipterocarpaceae</taxon>
        <taxon>Rubroshorea</taxon>
    </lineage>
</organism>
<dbReference type="SUPFAM" id="SSF48452">
    <property type="entry name" value="TPR-like"/>
    <property type="match status" value="1"/>
</dbReference>
<accession>A0AAV5HZH9</accession>
<evidence type="ECO:0000259" key="4">
    <source>
        <dbReference type="Pfam" id="PF23622"/>
    </source>
</evidence>
<dbReference type="Gene3D" id="1.25.40.10">
    <property type="entry name" value="Tetratricopeptide repeat domain"/>
    <property type="match status" value="4"/>
</dbReference>
<feature type="repeat" description="PPR" evidence="3">
    <location>
        <begin position="583"/>
        <end position="617"/>
    </location>
</feature>
<feature type="repeat" description="PPR" evidence="3">
    <location>
        <begin position="758"/>
        <end position="792"/>
    </location>
</feature>
<proteinExistence type="inferred from homology"/>
<dbReference type="AlphaFoldDB" id="A0AAV5HZH9"/>
<gene>
    <name evidence="5" type="ORF">SLEP1_g6354</name>
</gene>
<keyword evidence="6" id="KW-1185">Reference proteome</keyword>
<feature type="repeat" description="PPR" evidence="3">
    <location>
        <begin position="513"/>
        <end position="547"/>
    </location>
</feature>
<evidence type="ECO:0000313" key="6">
    <source>
        <dbReference type="Proteomes" id="UP001054252"/>
    </source>
</evidence>
<evidence type="ECO:0000256" key="3">
    <source>
        <dbReference type="PROSITE-ProRule" id="PRU00708"/>
    </source>
</evidence>
<keyword evidence="2" id="KW-0677">Repeat</keyword>
<feature type="repeat" description="PPR" evidence="3">
    <location>
        <begin position="688"/>
        <end position="722"/>
    </location>
</feature>
<dbReference type="InterPro" id="IPR002885">
    <property type="entry name" value="PPR_rpt"/>
</dbReference>
<dbReference type="InterPro" id="IPR055357">
    <property type="entry name" value="LRR_At1g61320_AtMIF1"/>
</dbReference>
<feature type="repeat" description="PPR" evidence="3">
    <location>
        <begin position="618"/>
        <end position="652"/>
    </location>
</feature>
<dbReference type="Pfam" id="PF23622">
    <property type="entry name" value="LRR_At1g61320_AtMIF1"/>
    <property type="match status" value="1"/>
</dbReference>
<dbReference type="Gene3D" id="3.80.10.10">
    <property type="entry name" value="Ribonuclease Inhibitor"/>
    <property type="match status" value="1"/>
</dbReference>
<feature type="domain" description="At1g61320/AtMIF1 LRR" evidence="4">
    <location>
        <begin position="187"/>
        <end position="283"/>
    </location>
</feature>
<evidence type="ECO:0000313" key="5">
    <source>
        <dbReference type="EMBL" id="GKU92651.1"/>
    </source>
</evidence>
<dbReference type="Pfam" id="PF13812">
    <property type="entry name" value="PPR_3"/>
    <property type="match status" value="3"/>
</dbReference>
<dbReference type="Pfam" id="PF13041">
    <property type="entry name" value="PPR_2"/>
    <property type="match status" value="3"/>
</dbReference>
<protein>
    <recommendedName>
        <fullName evidence="4">At1g61320/AtMIF1 LRR domain-containing protein</fullName>
    </recommendedName>
</protein>
<dbReference type="InterPro" id="IPR032675">
    <property type="entry name" value="LRR_dom_sf"/>
</dbReference>
<feature type="repeat" description="PPR" evidence="3">
    <location>
        <begin position="723"/>
        <end position="757"/>
    </location>
</feature>
<sequence>MPMNSRRWSKDEAEGWPGGWDGLGVWSGSGSSLKKLVLRECHIKGQIILKHGDCPLLEDLDLTDSHGFSYVHISDLLRLRTVEIDMDIAIDETADYFFVASQNLKKITDQEFHSLLLQLPLLEELYLFNCHGLRRINISASPRLKTLQVCPDFVYSSLEMIEIAAWSLKNFIFIAEAPKYYKIKVADCCCGLKTLVLLSATITNNAFDELLSKFPQLENLWIIGCEKLQQMIKIPSLQLKRLHTTRCFELKVVEVCSPNLRELHYTGDEAPMFFLHTYQNGNWTFERDQTHSGWWCSMLQNLLKEVVECVASLYQKLLRLNRALRFEGNVVSWCLCSITIHRLLYTQTSFNSPDSLCLFMLVTGNILNHSFVEPRSCKTGFRCKARDSRGVAIEKWKRDGVYIDKQGKLRTFNHKKLSRKRCGSLRGQGWKYGSGFVDGIFPVLSPIAQQILNFLQKEVDPNRIWGSFDTLPSTHATWDDLINVAVQLRLNKKWDAIMLIGEWILYRSSFQPDVIGFNLLIDAYGQKSLYKKAESTYQKLLEARCIPTEDTYALLLKAYCTCGLLPKAEAVFAEMRKYGLPPSAVVYTAYIDGLMKGGNPQKAIEVFQRMKKDCCQPSTETYTLMINLYGKASKSYMSLKLFDEMRSQKCKPNICTYTALVNAFAREGLCEKAEEIFEQLQEAGLEPDVYAYNALMEAYSRAGYPYGAAEIFSLMQHMGCEPDRASFNIMVDAYGRAGLHEDAEAVFEEMKRLGITPTMKSHMLLLSAYSRTGNIAKCEDIVNQMQNSGLQPDTFVLNSMLNLYGRLGQFEKMEEVLIAMEKGPYTADISTYNILINIYGRAGFFERMEEIFQSLPGKSLKPDVVTWTSRLGAYSRKKLYRRCLEIFEEMIDAGCYPDGGTAKVLLSACSNEDQIEQVTTVIRTMHKDMKTVLPI</sequence>
<comment type="similarity">
    <text evidence="1">Belongs to the PPR family. P subfamily.</text>
</comment>
<evidence type="ECO:0000256" key="1">
    <source>
        <dbReference type="ARBA" id="ARBA00007626"/>
    </source>
</evidence>
<dbReference type="NCBIfam" id="TIGR00756">
    <property type="entry name" value="PPR"/>
    <property type="match status" value="10"/>
</dbReference>
<reference evidence="5 6" key="1">
    <citation type="journal article" date="2021" name="Commun. Biol.">
        <title>The genome of Shorea leprosula (Dipterocarpaceae) highlights the ecological relevance of drought in aseasonal tropical rainforests.</title>
        <authorList>
            <person name="Ng K.K.S."/>
            <person name="Kobayashi M.J."/>
            <person name="Fawcett J.A."/>
            <person name="Hatakeyama M."/>
            <person name="Paape T."/>
            <person name="Ng C.H."/>
            <person name="Ang C.C."/>
            <person name="Tnah L.H."/>
            <person name="Lee C.T."/>
            <person name="Nishiyama T."/>
            <person name="Sese J."/>
            <person name="O'Brien M.J."/>
            <person name="Copetti D."/>
            <person name="Mohd Noor M.I."/>
            <person name="Ong R.C."/>
            <person name="Putra M."/>
            <person name="Sireger I.Z."/>
            <person name="Indrioko S."/>
            <person name="Kosugi Y."/>
            <person name="Izuno A."/>
            <person name="Isagi Y."/>
            <person name="Lee S.L."/>
            <person name="Shimizu K.K."/>
        </authorList>
    </citation>
    <scope>NUCLEOTIDE SEQUENCE [LARGE SCALE GENOMIC DNA]</scope>
    <source>
        <strain evidence="5">214</strain>
    </source>
</reference>
<feature type="repeat" description="PPR" evidence="3">
    <location>
        <begin position="828"/>
        <end position="862"/>
    </location>
</feature>
<dbReference type="PROSITE" id="PS51375">
    <property type="entry name" value="PPR"/>
    <property type="match status" value="11"/>
</dbReference>
<evidence type="ECO:0000256" key="2">
    <source>
        <dbReference type="ARBA" id="ARBA00022737"/>
    </source>
</evidence>